<proteinExistence type="predicted"/>
<dbReference type="InterPro" id="IPR000089">
    <property type="entry name" value="Biotin_lipoyl"/>
</dbReference>
<dbReference type="Pfam" id="PF00364">
    <property type="entry name" value="Biotin_lipoyl"/>
    <property type="match status" value="1"/>
</dbReference>
<gene>
    <name evidence="2" type="ORF">LzC2_33160</name>
</gene>
<evidence type="ECO:0000313" key="3">
    <source>
        <dbReference type="Proteomes" id="UP000609651"/>
    </source>
</evidence>
<keyword evidence="3" id="KW-1185">Reference proteome</keyword>
<dbReference type="EMBL" id="WTPX01000130">
    <property type="protein sequence ID" value="NNJ27215.1"/>
    <property type="molecule type" value="Genomic_DNA"/>
</dbReference>
<evidence type="ECO:0000259" key="1">
    <source>
        <dbReference type="Pfam" id="PF00364"/>
    </source>
</evidence>
<dbReference type="InterPro" id="IPR011053">
    <property type="entry name" value="Single_hybrid_motif"/>
</dbReference>
<name>A0ABX1VI78_9PLAN</name>
<feature type="domain" description="Lipoyl-binding" evidence="1">
    <location>
        <begin position="10"/>
        <end position="80"/>
    </location>
</feature>
<dbReference type="Proteomes" id="UP000609651">
    <property type="component" value="Unassembled WGS sequence"/>
</dbReference>
<comment type="caution">
    <text evidence="2">The sequence shown here is derived from an EMBL/GenBank/DDBJ whole genome shotgun (WGS) entry which is preliminary data.</text>
</comment>
<sequence>MMPDAPYLPISVPAFGRLPAGCVPTLAGWLCETGETVRRGERVVELTVPGVMVDALSPADGTLVRQNLAAGAKVDANEPLGWVERTND</sequence>
<reference evidence="2 3" key="1">
    <citation type="journal article" date="2020" name="Syst. Appl. Microbiol.">
        <title>Alienimonas chondri sp. nov., a novel planctomycete isolated from the biofilm of the red alga Chondrus crispus.</title>
        <authorList>
            <person name="Vitorino I."/>
            <person name="Albuquerque L."/>
            <person name="Wiegand S."/>
            <person name="Kallscheuer N."/>
            <person name="da Costa M.S."/>
            <person name="Lobo-da-Cunha A."/>
            <person name="Jogler C."/>
            <person name="Lage O.M."/>
        </authorList>
    </citation>
    <scope>NUCLEOTIDE SEQUENCE [LARGE SCALE GENOMIC DNA]</scope>
    <source>
        <strain evidence="2 3">LzC2</strain>
    </source>
</reference>
<accession>A0ABX1VI78</accession>
<evidence type="ECO:0000313" key="2">
    <source>
        <dbReference type="EMBL" id="NNJ27215.1"/>
    </source>
</evidence>
<protein>
    <recommendedName>
        <fullName evidence="1">Lipoyl-binding domain-containing protein</fullName>
    </recommendedName>
</protein>
<dbReference type="SUPFAM" id="SSF51230">
    <property type="entry name" value="Single hybrid motif"/>
    <property type="match status" value="1"/>
</dbReference>
<organism evidence="2 3">
    <name type="scientific">Alienimonas chondri</name>
    <dbReference type="NCBI Taxonomy" id="2681879"/>
    <lineage>
        <taxon>Bacteria</taxon>
        <taxon>Pseudomonadati</taxon>
        <taxon>Planctomycetota</taxon>
        <taxon>Planctomycetia</taxon>
        <taxon>Planctomycetales</taxon>
        <taxon>Planctomycetaceae</taxon>
        <taxon>Alienimonas</taxon>
    </lineage>
</organism>
<dbReference type="Gene3D" id="2.40.50.100">
    <property type="match status" value="1"/>
</dbReference>